<feature type="domain" description="CusB-like three alpha-helical bundle" evidence="5">
    <location>
        <begin position="173"/>
        <end position="220"/>
    </location>
</feature>
<feature type="region of interest" description="Disordered" evidence="3">
    <location>
        <begin position="416"/>
        <end position="437"/>
    </location>
</feature>
<feature type="domain" description="CusB-like beta-barrel" evidence="7">
    <location>
        <begin position="258"/>
        <end position="335"/>
    </location>
</feature>
<evidence type="ECO:0000256" key="1">
    <source>
        <dbReference type="ARBA" id="ARBA00009477"/>
    </source>
</evidence>
<protein>
    <submittedName>
        <fullName evidence="9">Efflux RND transporter periplasmic adaptor subunit</fullName>
    </submittedName>
</protein>
<evidence type="ECO:0000259" key="8">
    <source>
        <dbReference type="Pfam" id="PF25975"/>
    </source>
</evidence>
<dbReference type="GO" id="GO:0046914">
    <property type="term" value="F:transition metal ion binding"/>
    <property type="evidence" value="ECO:0007669"/>
    <property type="project" value="TreeGrafter"/>
</dbReference>
<dbReference type="Pfam" id="PF25954">
    <property type="entry name" value="Beta-barrel_RND_2"/>
    <property type="match status" value="1"/>
</dbReference>
<feature type="compositionally biased region" description="Low complexity" evidence="3">
    <location>
        <begin position="419"/>
        <end position="434"/>
    </location>
</feature>
<evidence type="ECO:0000259" key="4">
    <source>
        <dbReference type="Pfam" id="PF19335"/>
    </source>
</evidence>
<dbReference type="Pfam" id="PF25869">
    <property type="entry name" value="3HB_CusB"/>
    <property type="match status" value="1"/>
</dbReference>
<dbReference type="EMBL" id="JAEPBG010000003">
    <property type="protein sequence ID" value="MBK4734660.1"/>
    <property type="molecule type" value="Genomic_DNA"/>
</dbReference>
<dbReference type="Pfam" id="PF19335">
    <property type="entry name" value="HMBD"/>
    <property type="match status" value="1"/>
</dbReference>
<dbReference type="GO" id="GO:0022857">
    <property type="term" value="F:transmembrane transporter activity"/>
    <property type="evidence" value="ECO:0007669"/>
    <property type="project" value="InterPro"/>
</dbReference>
<dbReference type="InterPro" id="IPR021647">
    <property type="entry name" value="CusF_Ec"/>
</dbReference>
<dbReference type="GO" id="GO:0030288">
    <property type="term" value="C:outer membrane-bounded periplasmic space"/>
    <property type="evidence" value="ECO:0007669"/>
    <property type="project" value="TreeGrafter"/>
</dbReference>
<sequence length="511" mass="54227">MKSRFVLNAIALAIVGAGLAYGGYWAGSHRKMPETSASASTVSGAAGGKIDPKTGRKVLYWHDPMVPGQKFDKPGKSPFMDMDLVPVYADEAGAEGGVKISPTLQQNLGIRYATVRRAQSTDALEVVGTTQFDESLAEVVQSRITGYIDRLYARAPMQRVKRGERIASLFVPDWIGPQEEYLALKRSGNEALAAASAQRMRALSIPPGLIAKAEQAGKAQDHITLASPVNGVIAELSVRDGAMVSPGMTIAKVAGLDKVWLVAEIPEAMLGSARPGMAAEAMFSGDQRRKYSGRVREILPGVSTATRTVQARLELDNRDGSLTPGMLMRVRLGAEKPVSRLLVPTEAVISTGKRSVVLVAGDNGIQPVTVATGRDIGEETEILTGVMEGQKVVASGQFLIDSEASLKAVLPKLAGTPVPQQQSAPQAAQQSGGQAYHGVGKVEKVSPEGITFSHQPIPELKWPAMTMEFGKPRSDAFPDIKVGQDAKFSFKEGKGGSYVLESVKPSGGGRK</sequence>
<dbReference type="RefSeq" id="WP_200591445.1">
    <property type="nucleotide sequence ID" value="NZ_JAEPBG010000003.1"/>
</dbReference>
<dbReference type="Gene3D" id="2.40.50.320">
    <property type="entry name" value="Copper binding periplasmic protein CusF"/>
    <property type="match status" value="1"/>
</dbReference>
<accession>A0A934SSH9</accession>
<dbReference type="PANTHER" id="PTHR30097">
    <property type="entry name" value="CATION EFFLUX SYSTEM PROTEIN CUSB"/>
    <property type="match status" value="1"/>
</dbReference>
<dbReference type="AlphaFoldDB" id="A0A934SSH9"/>
<evidence type="ECO:0000256" key="3">
    <source>
        <dbReference type="SAM" id="MobiDB-lite"/>
    </source>
</evidence>
<evidence type="ECO:0000259" key="7">
    <source>
        <dbReference type="Pfam" id="PF25954"/>
    </source>
</evidence>
<dbReference type="NCBIfam" id="TIGR01730">
    <property type="entry name" value="RND_mfp"/>
    <property type="match status" value="1"/>
</dbReference>
<dbReference type="Proteomes" id="UP000622890">
    <property type="component" value="Unassembled WGS sequence"/>
</dbReference>
<dbReference type="GO" id="GO:0015679">
    <property type="term" value="P:plasma membrane copper ion transport"/>
    <property type="evidence" value="ECO:0007669"/>
    <property type="project" value="TreeGrafter"/>
</dbReference>
<dbReference type="Pfam" id="PF11604">
    <property type="entry name" value="CusF_Ec"/>
    <property type="match status" value="1"/>
</dbReference>
<dbReference type="InterPro" id="IPR042230">
    <property type="entry name" value="CusF_sf"/>
</dbReference>
<keyword evidence="10" id="KW-1185">Reference proteome</keyword>
<dbReference type="InterPro" id="IPR058790">
    <property type="entry name" value="BSH_CusB"/>
</dbReference>
<organism evidence="9 10">
    <name type="scientific">Noviherbaspirillum pedocola</name>
    <dbReference type="NCBI Taxonomy" id="2801341"/>
    <lineage>
        <taxon>Bacteria</taxon>
        <taxon>Pseudomonadati</taxon>
        <taxon>Pseudomonadota</taxon>
        <taxon>Betaproteobacteria</taxon>
        <taxon>Burkholderiales</taxon>
        <taxon>Oxalobacteraceae</taxon>
        <taxon>Noviherbaspirillum</taxon>
    </lineage>
</organism>
<reference evidence="9" key="1">
    <citation type="submission" date="2021-01" db="EMBL/GenBank/DDBJ databases">
        <title>Genome sequence of strain Noviherbaspirillum sp. DKR-6.</title>
        <authorList>
            <person name="Chaudhary D.K."/>
        </authorList>
    </citation>
    <scope>NUCLEOTIDE SEQUENCE</scope>
    <source>
        <strain evidence="9">DKR-6</strain>
    </source>
</reference>
<feature type="domain" description="Heavy metal binding" evidence="4">
    <location>
        <begin position="60"/>
        <end position="87"/>
    </location>
</feature>
<proteinExistence type="inferred from homology"/>
<evidence type="ECO:0000259" key="5">
    <source>
        <dbReference type="Pfam" id="PF25869"/>
    </source>
</evidence>
<dbReference type="Gene3D" id="2.40.30.170">
    <property type="match status" value="1"/>
</dbReference>
<comment type="caution">
    <text evidence="9">The sequence shown here is derived from an EMBL/GenBank/DDBJ whole genome shotgun (WGS) entry which is preliminary data.</text>
</comment>
<dbReference type="Gene3D" id="2.40.420.20">
    <property type="match status" value="1"/>
</dbReference>
<dbReference type="Pfam" id="PF25919">
    <property type="entry name" value="BSH_CusB"/>
    <property type="match status" value="1"/>
</dbReference>
<dbReference type="GO" id="GO:0016020">
    <property type="term" value="C:membrane"/>
    <property type="evidence" value="ECO:0007669"/>
    <property type="project" value="InterPro"/>
</dbReference>
<feature type="domain" description="CusB-like barrel-sandwich hybrid" evidence="6">
    <location>
        <begin position="138"/>
        <end position="254"/>
    </location>
</feature>
<dbReference type="PANTHER" id="PTHR30097:SF15">
    <property type="entry name" value="CATION EFFLUX SYSTEM PROTEIN CUSB"/>
    <property type="match status" value="1"/>
</dbReference>
<dbReference type="GO" id="GO:0060003">
    <property type="term" value="P:copper ion export"/>
    <property type="evidence" value="ECO:0007669"/>
    <property type="project" value="TreeGrafter"/>
</dbReference>
<dbReference type="InterPro" id="IPR045800">
    <property type="entry name" value="HMBD"/>
</dbReference>
<name>A0A934SSH9_9BURK</name>
<evidence type="ECO:0000313" key="10">
    <source>
        <dbReference type="Proteomes" id="UP000622890"/>
    </source>
</evidence>
<gene>
    <name evidence="9" type="ORF">JJB74_08600</name>
</gene>
<dbReference type="Gene3D" id="6.10.140.730">
    <property type="match status" value="1"/>
</dbReference>
<dbReference type="InterPro" id="IPR058649">
    <property type="entry name" value="CzcB_C"/>
</dbReference>
<evidence type="ECO:0000259" key="6">
    <source>
        <dbReference type="Pfam" id="PF25919"/>
    </source>
</evidence>
<dbReference type="InterPro" id="IPR006143">
    <property type="entry name" value="RND_pump_MFP"/>
</dbReference>
<feature type="domain" description="CzcB-like C-terminal circularly permuted SH3-like" evidence="8">
    <location>
        <begin position="342"/>
        <end position="400"/>
    </location>
</feature>
<dbReference type="InterPro" id="IPR058791">
    <property type="entry name" value="3HB_CusB"/>
</dbReference>
<evidence type="ECO:0000256" key="2">
    <source>
        <dbReference type="ARBA" id="ARBA00022448"/>
    </source>
</evidence>
<dbReference type="Pfam" id="PF25975">
    <property type="entry name" value="CzcB_C"/>
    <property type="match status" value="1"/>
</dbReference>
<evidence type="ECO:0000313" key="9">
    <source>
        <dbReference type="EMBL" id="MBK4734660.1"/>
    </source>
</evidence>
<comment type="similarity">
    <text evidence="1">Belongs to the membrane fusion protein (MFP) (TC 8.A.1) family.</text>
</comment>
<dbReference type="SUPFAM" id="SSF111369">
    <property type="entry name" value="HlyD-like secretion proteins"/>
    <property type="match status" value="1"/>
</dbReference>
<dbReference type="InterPro" id="IPR051909">
    <property type="entry name" value="MFP_Cation_Efflux"/>
</dbReference>
<dbReference type="InterPro" id="IPR058792">
    <property type="entry name" value="Beta-barrel_RND_2"/>
</dbReference>
<keyword evidence="2" id="KW-0813">Transport</keyword>